<dbReference type="EMBL" id="LHYC01000038">
    <property type="protein sequence ID" value="KXB04972.1"/>
    <property type="molecule type" value="Genomic_DNA"/>
</dbReference>
<evidence type="ECO:0000256" key="2">
    <source>
        <dbReference type="ARBA" id="ARBA00006706"/>
    </source>
</evidence>
<gene>
    <name evidence="6" type="ORF">AKJ49_01515</name>
</gene>
<keyword evidence="7" id="KW-1185">Reference proteome</keyword>
<dbReference type="GO" id="GO:0046872">
    <property type="term" value="F:metal ion binding"/>
    <property type="evidence" value="ECO:0007669"/>
    <property type="project" value="UniProtKB-KW"/>
</dbReference>
<comment type="cofactor">
    <cofactor evidence="1">
        <name>Mg(2+)</name>
        <dbReference type="ChEBI" id="CHEBI:18420"/>
    </cofactor>
</comment>
<evidence type="ECO:0008006" key="8">
    <source>
        <dbReference type="Google" id="ProtNLM"/>
    </source>
</evidence>
<evidence type="ECO:0000256" key="3">
    <source>
        <dbReference type="ARBA" id="ARBA00022679"/>
    </source>
</evidence>
<evidence type="ECO:0000256" key="1">
    <source>
        <dbReference type="ARBA" id="ARBA00001946"/>
    </source>
</evidence>
<keyword evidence="3" id="KW-0808">Transferase</keyword>
<dbReference type="Pfam" id="PF00348">
    <property type="entry name" value="polyprenyl_synt"/>
    <property type="match status" value="1"/>
</dbReference>
<keyword evidence="5" id="KW-0460">Magnesium</keyword>
<organism evidence="6 7">
    <name type="scientific">candidate division MSBL1 archaeon SCGC-AAA382A03</name>
    <dbReference type="NCBI Taxonomy" id="1698278"/>
    <lineage>
        <taxon>Archaea</taxon>
        <taxon>Methanobacteriati</taxon>
        <taxon>Methanobacteriota</taxon>
        <taxon>candidate division MSBL1</taxon>
    </lineage>
</organism>
<sequence length="173" mass="19532">FEKRTEVKTEEYIDMVEKKTGALIEASTKTGSLLGNGSEKEVSCLSEYGRLMGIAFQIQDDIIGIMGEKEKTGKPIGSDIQKGKWTFPIVKAYQNSNAQNKKIIKKTLSKDQESEEDTKKVIEIFKETEAIKISEKKSKDLVKEAKNNLKNISNSKAKDFLLELADFSIEREF</sequence>
<dbReference type="GO" id="GO:0008299">
    <property type="term" value="P:isoprenoid biosynthetic process"/>
    <property type="evidence" value="ECO:0007669"/>
    <property type="project" value="InterPro"/>
</dbReference>
<dbReference type="InterPro" id="IPR000092">
    <property type="entry name" value="Polyprenyl_synt"/>
</dbReference>
<dbReference type="Gene3D" id="1.10.600.10">
    <property type="entry name" value="Farnesyl Diphosphate Synthase"/>
    <property type="match status" value="1"/>
</dbReference>
<dbReference type="InterPro" id="IPR033749">
    <property type="entry name" value="Polyprenyl_synt_CS"/>
</dbReference>
<protein>
    <recommendedName>
        <fullName evidence="8">Polyprenyl synthetase</fullName>
    </recommendedName>
</protein>
<feature type="non-terminal residue" evidence="6">
    <location>
        <position position="1"/>
    </location>
</feature>
<dbReference type="InterPro" id="IPR008949">
    <property type="entry name" value="Isoprenoid_synthase_dom_sf"/>
</dbReference>
<proteinExistence type="inferred from homology"/>
<evidence type="ECO:0000256" key="5">
    <source>
        <dbReference type="ARBA" id="ARBA00022842"/>
    </source>
</evidence>
<dbReference type="PATRIC" id="fig|1698278.3.peg.293"/>
<dbReference type="GO" id="GO:0004659">
    <property type="term" value="F:prenyltransferase activity"/>
    <property type="evidence" value="ECO:0007669"/>
    <property type="project" value="InterPro"/>
</dbReference>
<accession>A0A133VEV8</accession>
<reference evidence="6 7" key="1">
    <citation type="journal article" date="2016" name="Sci. Rep.">
        <title>Metabolic traits of an uncultured archaeal lineage -MSBL1- from brine pools of the Red Sea.</title>
        <authorList>
            <person name="Mwirichia R."/>
            <person name="Alam I."/>
            <person name="Rashid M."/>
            <person name="Vinu M."/>
            <person name="Ba-Alawi W."/>
            <person name="Anthony Kamau A."/>
            <person name="Kamanda Ngugi D."/>
            <person name="Goker M."/>
            <person name="Klenk H.P."/>
            <person name="Bajic V."/>
            <person name="Stingl U."/>
        </authorList>
    </citation>
    <scope>NUCLEOTIDE SEQUENCE [LARGE SCALE GENOMIC DNA]</scope>
    <source>
        <strain evidence="6">SCGC-AAA382A03</strain>
    </source>
</reference>
<keyword evidence="4" id="KW-0479">Metal-binding</keyword>
<dbReference type="PANTHER" id="PTHR12001">
    <property type="entry name" value="GERANYLGERANYL PYROPHOSPHATE SYNTHASE"/>
    <property type="match status" value="1"/>
</dbReference>
<dbReference type="AlphaFoldDB" id="A0A133VEV8"/>
<comment type="caution">
    <text evidence="6">The sequence shown here is derived from an EMBL/GenBank/DDBJ whole genome shotgun (WGS) entry which is preliminary data.</text>
</comment>
<dbReference type="SUPFAM" id="SSF48576">
    <property type="entry name" value="Terpenoid synthases"/>
    <property type="match status" value="1"/>
</dbReference>
<dbReference type="PROSITE" id="PS00444">
    <property type="entry name" value="POLYPRENYL_SYNTHASE_2"/>
    <property type="match status" value="1"/>
</dbReference>
<dbReference type="PANTHER" id="PTHR12001:SF85">
    <property type="entry name" value="SHORT CHAIN ISOPRENYL DIPHOSPHATE SYNTHASE"/>
    <property type="match status" value="1"/>
</dbReference>
<name>A0A133VEV8_9EURY</name>
<evidence type="ECO:0000256" key="4">
    <source>
        <dbReference type="ARBA" id="ARBA00022723"/>
    </source>
</evidence>
<evidence type="ECO:0000313" key="6">
    <source>
        <dbReference type="EMBL" id="KXB04972.1"/>
    </source>
</evidence>
<evidence type="ECO:0000313" key="7">
    <source>
        <dbReference type="Proteomes" id="UP000070549"/>
    </source>
</evidence>
<dbReference type="Proteomes" id="UP000070549">
    <property type="component" value="Unassembled WGS sequence"/>
</dbReference>
<comment type="similarity">
    <text evidence="2">Belongs to the FPP/GGPP synthase family.</text>
</comment>